<dbReference type="AlphaFoldDB" id="T1I5Y8"/>
<dbReference type="EnsemblMetazoa" id="RPRC011707-RA">
    <property type="protein sequence ID" value="RPRC011707-PA"/>
    <property type="gene ID" value="RPRC011707"/>
</dbReference>
<dbReference type="InParanoid" id="T1I5Y8"/>
<sequence length="122" mass="14358">MKTFGTCLQTGVCLLSGCLNTLAYSRTTQKSLFMQDVHKKSAFLHPTSNREVALYNNHYMKRVAPQDALQKYPDVPCWAKRFRSTPYVFSRESYMLLLMLKNWFILQHKSGLEMYRRPWGHC</sequence>
<keyword evidence="2" id="KW-1185">Reference proteome</keyword>
<name>T1I5Y8_RHOPR</name>
<dbReference type="VEuPathDB" id="VectorBase:RPRC011707"/>
<evidence type="ECO:0000313" key="1">
    <source>
        <dbReference type="EnsemblMetazoa" id="RPRC011707-PA"/>
    </source>
</evidence>
<proteinExistence type="predicted"/>
<evidence type="ECO:0000313" key="2">
    <source>
        <dbReference type="Proteomes" id="UP000015103"/>
    </source>
</evidence>
<dbReference type="HOGENOM" id="CLU_2029566_0_0_1"/>
<reference evidence="1" key="1">
    <citation type="submission" date="2015-05" db="UniProtKB">
        <authorList>
            <consortium name="EnsemblMetazoa"/>
        </authorList>
    </citation>
    <scope>IDENTIFICATION</scope>
</reference>
<dbReference type="EMBL" id="ACPB03000124">
    <property type="status" value="NOT_ANNOTATED_CDS"/>
    <property type="molecule type" value="Genomic_DNA"/>
</dbReference>
<protein>
    <submittedName>
        <fullName evidence="1">Uncharacterized protein</fullName>
    </submittedName>
</protein>
<dbReference type="PROSITE" id="PS51257">
    <property type="entry name" value="PROKAR_LIPOPROTEIN"/>
    <property type="match status" value="1"/>
</dbReference>
<dbReference type="Proteomes" id="UP000015103">
    <property type="component" value="Unassembled WGS sequence"/>
</dbReference>
<organism evidence="1 2">
    <name type="scientific">Rhodnius prolixus</name>
    <name type="common">Triatomid bug</name>
    <dbReference type="NCBI Taxonomy" id="13249"/>
    <lineage>
        <taxon>Eukaryota</taxon>
        <taxon>Metazoa</taxon>
        <taxon>Ecdysozoa</taxon>
        <taxon>Arthropoda</taxon>
        <taxon>Hexapoda</taxon>
        <taxon>Insecta</taxon>
        <taxon>Pterygota</taxon>
        <taxon>Neoptera</taxon>
        <taxon>Paraneoptera</taxon>
        <taxon>Hemiptera</taxon>
        <taxon>Heteroptera</taxon>
        <taxon>Panheteroptera</taxon>
        <taxon>Cimicomorpha</taxon>
        <taxon>Reduviidae</taxon>
        <taxon>Triatominae</taxon>
        <taxon>Rhodnius</taxon>
    </lineage>
</organism>
<accession>T1I5Y8</accession>